<feature type="binding site" evidence="10">
    <location>
        <position position="259"/>
    </location>
    <ligand>
        <name>substrate</name>
    </ligand>
</feature>
<reference evidence="13" key="1">
    <citation type="journal article" date="2014" name="Int. J. Syst. Evol. Microbiol.">
        <title>Complete genome sequence of Corynebacterium casei LMG S-19264T (=DSM 44701T), isolated from a smear-ripened cheese.</title>
        <authorList>
            <consortium name="US DOE Joint Genome Institute (JGI-PGF)"/>
            <person name="Walter F."/>
            <person name="Albersmeier A."/>
            <person name="Kalinowski J."/>
            <person name="Ruckert C."/>
        </authorList>
    </citation>
    <scope>NUCLEOTIDE SEQUENCE</scope>
    <source>
        <strain evidence="13">KCTC 42249</strain>
    </source>
</reference>
<dbReference type="InterPro" id="IPR036220">
    <property type="entry name" value="UDP-Glc/GDP-Man_DH_C_sf"/>
</dbReference>
<feature type="binding site" evidence="11">
    <location>
        <position position="121"/>
    </location>
    <ligand>
        <name>NAD(+)</name>
        <dbReference type="ChEBI" id="CHEBI:57540"/>
    </ligand>
</feature>
<dbReference type="Pfam" id="PF03720">
    <property type="entry name" value="UDPG_MGDP_dh_C"/>
    <property type="match status" value="1"/>
</dbReference>
<feature type="binding site" evidence="11">
    <location>
        <position position="154"/>
    </location>
    <ligand>
        <name>NAD(+)</name>
        <dbReference type="ChEBI" id="CHEBI:57540"/>
    </ligand>
</feature>
<dbReference type="UniPathway" id="UPA00038">
    <property type="reaction ID" value="UER00491"/>
</dbReference>
<sequence>MRLSIIGAGYVGLTTGACLAELGHHVICIDMNEERVARLRDGEVPIYEPDLHDLMTSNIGAGRLFFSADTATSVADADAVFIAVGTPSLVDGDIDLSFVQEAARGIAKVIKPNCVVVVKSTVVVGTCKALREIIAEERGALDFSIASNPEFLREGTAVSDFLEPERVVFGSDDPRACAVLEQIYKPLADRGVTVMRTSNANAELIKYSANAFLALKIGFINDVANLCEQVGGDVSAVAAGIGLDSRIGSAFLSAGPGFGGSCFPKDTRAFAATGRKHDAPQGLIETLIEGNEARSQMLAERVLAELGSDADGATIAVLGLAFKANTDDTRESPSLALIPWLQKAGCRIKAHDPKAMMEAAKQLDDISFCEDAYDAAKDSDGVIVLTEWDEYRRLDLARLAGTMRGSLLADYRNLWLPSDMTDLDLTYLSIGRPTIHHASGTAMVAKPAARKVERSIAAGSSAG</sequence>
<dbReference type="PANTHER" id="PTHR43750">
    <property type="entry name" value="UDP-GLUCOSE 6-DEHYDROGENASE TUAD"/>
    <property type="match status" value="1"/>
</dbReference>
<evidence type="ECO:0000313" key="14">
    <source>
        <dbReference type="Proteomes" id="UP000630142"/>
    </source>
</evidence>
<dbReference type="SUPFAM" id="SSF48179">
    <property type="entry name" value="6-phosphogluconate dehydrogenase C-terminal domain-like"/>
    <property type="match status" value="1"/>
</dbReference>
<dbReference type="PIRSF" id="PIRSF000124">
    <property type="entry name" value="UDPglc_GDPman_dh"/>
    <property type="match status" value="1"/>
</dbReference>
<reference evidence="13" key="2">
    <citation type="submission" date="2020-09" db="EMBL/GenBank/DDBJ databases">
        <authorList>
            <person name="Sun Q."/>
            <person name="Kim S."/>
        </authorList>
    </citation>
    <scope>NUCLEOTIDE SEQUENCE</scope>
    <source>
        <strain evidence="13">KCTC 42249</strain>
    </source>
</reference>
<evidence type="ECO:0000256" key="1">
    <source>
        <dbReference type="ARBA" id="ARBA00004701"/>
    </source>
</evidence>
<comment type="pathway">
    <text evidence="1">Nucleotide-sugar biosynthesis; UDP-alpha-D-glucuronate biosynthesis; UDP-alpha-D-glucuronate from UDP-alpha-D-glucose: step 1/1.</text>
</comment>
<dbReference type="Proteomes" id="UP000630142">
    <property type="component" value="Unassembled WGS sequence"/>
</dbReference>
<comment type="catalytic activity">
    <reaction evidence="7 8">
        <text>UDP-alpha-D-glucose + 2 NAD(+) + H2O = UDP-alpha-D-glucuronate + 2 NADH + 3 H(+)</text>
        <dbReference type="Rhea" id="RHEA:23596"/>
        <dbReference type="ChEBI" id="CHEBI:15377"/>
        <dbReference type="ChEBI" id="CHEBI:15378"/>
        <dbReference type="ChEBI" id="CHEBI:57540"/>
        <dbReference type="ChEBI" id="CHEBI:57945"/>
        <dbReference type="ChEBI" id="CHEBI:58052"/>
        <dbReference type="ChEBI" id="CHEBI:58885"/>
        <dbReference type="EC" id="1.1.1.22"/>
    </reaction>
</comment>
<dbReference type="PANTHER" id="PTHR43750:SF3">
    <property type="entry name" value="UDP-GLUCOSE 6-DEHYDROGENASE TUAD"/>
    <property type="match status" value="1"/>
</dbReference>
<dbReference type="InterPro" id="IPR008927">
    <property type="entry name" value="6-PGluconate_DH-like_C_sf"/>
</dbReference>
<feature type="binding site" evidence="11">
    <location>
        <position position="35"/>
    </location>
    <ligand>
        <name>NAD(+)</name>
        <dbReference type="ChEBI" id="CHEBI:57540"/>
    </ligand>
</feature>
<feature type="domain" description="UDP-glucose/GDP-mannose dehydrogenase C-terminal" evidence="12">
    <location>
        <begin position="316"/>
        <end position="417"/>
    </location>
</feature>
<dbReference type="Gene3D" id="1.20.5.100">
    <property type="entry name" value="Cytochrome c1, transmembrane anchor, C-terminal"/>
    <property type="match status" value="1"/>
</dbReference>
<dbReference type="SUPFAM" id="SSF51735">
    <property type="entry name" value="NAD(P)-binding Rossmann-fold domains"/>
    <property type="match status" value="1"/>
</dbReference>
<dbReference type="Pfam" id="PF03721">
    <property type="entry name" value="UDPG_MGDP_dh_N"/>
    <property type="match status" value="1"/>
</dbReference>
<feature type="binding site" evidence="10">
    <location>
        <position position="323"/>
    </location>
    <ligand>
        <name>substrate</name>
    </ligand>
</feature>
<protein>
    <recommendedName>
        <fullName evidence="4 8">UDP-glucose 6-dehydrogenase</fullName>
        <ecNumber evidence="3 8">1.1.1.22</ecNumber>
    </recommendedName>
</protein>
<proteinExistence type="inferred from homology"/>
<evidence type="ECO:0000256" key="7">
    <source>
        <dbReference type="ARBA" id="ARBA00047473"/>
    </source>
</evidence>
<dbReference type="RefSeq" id="WP_189504248.1">
    <property type="nucleotide sequence ID" value="NZ_BMZQ01000002.1"/>
</dbReference>
<feature type="binding site" evidence="10">
    <location>
        <position position="206"/>
    </location>
    <ligand>
        <name>substrate</name>
    </ligand>
</feature>
<dbReference type="NCBIfam" id="TIGR03026">
    <property type="entry name" value="NDP-sugDHase"/>
    <property type="match status" value="1"/>
</dbReference>
<feature type="binding site" evidence="11">
    <location>
        <position position="30"/>
    </location>
    <ligand>
        <name>NAD(+)</name>
        <dbReference type="ChEBI" id="CHEBI:57540"/>
    </ligand>
</feature>
<evidence type="ECO:0000256" key="4">
    <source>
        <dbReference type="ARBA" id="ARBA00015132"/>
    </source>
</evidence>
<keyword evidence="5 8" id="KW-0560">Oxidoreductase</keyword>
<dbReference type="Gene3D" id="3.40.50.720">
    <property type="entry name" value="NAD(P)-binding Rossmann-like Domain"/>
    <property type="match status" value="2"/>
</dbReference>
<comment type="similarity">
    <text evidence="2 8">Belongs to the UDP-glucose/GDP-mannose dehydrogenase family.</text>
</comment>
<dbReference type="AlphaFoldDB" id="A0A8J3DXK5"/>
<dbReference type="PIRSF" id="PIRSF500134">
    <property type="entry name" value="UDPglc_DH_bac"/>
    <property type="match status" value="1"/>
</dbReference>
<evidence type="ECO:0000256" key="2">
    <source>
        <dbReference type="ARBA" id="ARBA00006601"/>
    </source>
</evidence>
<keyword evidence="6 8" id="KW-0520">NAD</keyword>
<evidence type="ECO:0000313" key="13">
    <source>
        <dbReference type="EMBL" id="GHD16464.1"/>
    </source>
</evidence>
<keyword evidence="14" id="KW-1185">Reference proteome</keyword>
<dbReference type="GO" id="GO:0000271">
    <property type="term" value="P:polysaccharide biosynthetic process"/>
    <property type="evidence" value="ECO:0007669"/>
    <property type="project" value="InterPro"/>
</dbReference>
<feature type="active site" description="Nucleophile" evidence="9">
    <location>
        <position position="262"/>
    </location>
</feature>
<evidence type="ECO:0000256" key="9">
    <source>
        <dbReference type="PIRSR" id="PIRSR500134-1"/>
    </source>
</evidence>
<dbReference type="GO" id="GO:0006065">
    <property type="term" value="P:UDP-glucuronate biosynthetic process"/>
    <property type="evidence" value="ECO:0007669"/>
    <property type="project" value="UniProtKB-UniPathway"/>
</dbReference>
<evidence type="ECO:0000256" key="10">
    <source>
        <dbReference type="PIRSR" id="PIRSR500134-2"/>
    </source>
</evidence>
<feature type="binding site" evidence="11">
    <location>
        <position position="330"/>
    </location>
    <ligand>
        <name>NAD(+)</name>
        <dbReference type="ChEBI" id="CHEBI:57540"/>
    </ligand>
</feature>
<name>A0A8J3DXK5_9HYPH</name>
<evidence type="ECO:0000259" key="12">
    <source>
        <dbReference type="SMART" id="SM00984"/>
    </source>
</evidence>
<evidence type="ECO:0000256" key="11">
    <source>
        <dbReference type="PIRSR" id="PIRSR500134-3"/>
    </source>
</evidence>
<dbReference type="SUPFAM" id="SSF52413">
    <property type="entry name" value="UDP-glucose/GDP-mannose dehydrogenase C-terminal domain"/>
    <property type="match status" value="1"/>
</dbReference>
<evidence type="ECO:0000256" key="6">
    <source>
        <dbReference type="ARBA" id="ARBA00023027"/>
    </source>
</evidence>
<organism evidence="13 14">
    <name type="scientific">Tianweitania populi</name>
    <dbReference type="NCBI Taxonomy" id="1607949"/>
    <lineage>
        <taxon>Bacteria</taxon>
        <taxon>Pseudomonadati</taxon>
        <taxon>Pseudomonadota</taxon>
        <taxon>Alphaproteobacteria</taxon>
        <taxon>Hyphomicrobiales</taxon>
        <taxon>Phyllobacteriaceae</taxon>
        <taxon>Tianweitania</taxon>
    </lineage>
</organism>
<dbReference type="InterPro" id="IPR014027">
    <property type="entry name" value="UDP-Glc/GDP-Man_DH_C"/>
</dbReference>
<dbReference type="InterPro" id="IPR001732">
    <property type="entry name" value="UDP-Glc/GDP-Man_DH_N"/>
</dbReference>
<feature type="binding site" evidence="11">
    <location>
        <position position="265"/>
    </location>
    <ligand>
        <name>NAD(+)</name>
        <dbReference type="ChEBI" id="CHEBI:57540"/>
    </ligand>
</feature>
<gene>
    <name evidence="13" type="ORF">GCM10016234_24630</name>
</gene>
<dbReference type="EMBL" id="BMZQ01000002">
    <property type="protein sequence ID" value="GHD16464.1"/>
    <property type="molecule type" value="Genomic_DNA"/>
</dbReference>
<dbReference type="InterPro" id="IPR017476">
    <property type="entry name" value="UDP-Glc/GDP-Man"/>
</dbReference>
<dbReference type="InterPro" id="IPR036291">
    <property type="entry name" value="NAD(P)-bd_dom_sf"/>
</dbReference>
<feature type="binding site" evidence="10">
    <location>
        <begin position="151"/>
        <end position="154"/>
    </location>
    <ligand>
        <name>substrate</name>
    </ligand>
</feature>
<feature type="binding site" evidence="11">
    <location>
        <position position="86"/>
    </location>
    <ligand>
        <name>NAD(+)</name>
        <dbReference type="ChEBI" id="CHEBI:57540"/>
    </ligand>
</feature>
<dbReference type="PROSITE" id="PS51257">
    <property type="entry name" value="PROKAR_LIPOPROTEIN"/>
    <property type="match status" value="1"/>
</dbReference>
<dbReference type="GO" id="GO:0003979">
    <property type="term" value="F:UDP-glucose 6-dehydrogenase activity"/>
    <property type="evidence" value="ECO:0007669"/>
    <property type="project" value="UniProtKB-EC"/>
</dbReference>
<evidence type="ECO:0000256" key="5">
    <source>
        <dbReference type="ARBA" id="ARBA00023002"/>
    </source>
</evidence>
<dbReference type="EC" id="1.1.1.22" evidence="3 8"/>
<dbReference type="InterPro" id="IPR028357">
    <property type="entry name" value="UDPglc_DH_bac"/>
</dbReference>
<dbReference type="Pfam" id="PF00984">
    <property type="entry name" value="UDPG_MGDP_dh"/>
    <property type="match status" value="1"/>
</dbReference>
<feature type="binding site" evidence="10">
    <location>
        <begin position="251"/>
        <end position="255"/>
    </location>
    <ligand>
        <name>substrate</name>
    </ligand>
</feature>
<evidence type="ECO:0000256" key="3">
    <source>
        <dbReference type="ARBA" id="ARBA00012954"/>
    </source>
</evidence>
<dbReference type="GO" id="GO:0051287">
    <property type="term" value="F:NAD binding"/>
    <property type="evidence" value="ECO:0007669"/>
    <property type="project" value="InterPro"/>
</dbReference>
<dbReference type="SMART" id="SM00984">
    <property type="entry name" value="UDPG_MGDP_dh_C"/>
    <property type="match status" value="1"/>
</dbReference>
<comment type="caution">
    <text evidence="13">The sequence shown here is derived from an EMBL/GenBank/DDBJ whole genome shotgun (WGS) entry which is preliminary data.</text>
</comment>
<evidence type="ECO:0000256" key="8">
    <source>
        <dbReference type="PIRNR" id="PIRNR000124"/>
    </source>
</evidence>
<accession>A0A8J3DXK5</accession>
<dbReference type="InterPro" id="IPR014026">
    <property type="entry name" value="UDP-Glc/GDP-Man_DH_dimer"/>
</dbReference>